<evidence type="ECO:0000313" key="3">
    <source>
        <dbReference type="EMBL" id="SFB68642.1"/>
    </source>
</evidence>
<keyword evidence="1" id="KW-0812">Transmembrane</keyword>
<feature type="domain" description="M23ase beta-sheet core" evidence="2">
    <location>
        <begin position="234"/>
        <end position="330"/>
    </location>
</feature>
<dbReference type="Pfam" id="PF01551">
    <property type="entry name" value="Peptidase_M23"/>
    <property type="match status" value="1"/>
</dbReference>
<organism evidence="3 4">
    <name type="scientific">Brevinema andersonii</name>
    <dbReference type="NCBI Taxonomy" id="34097"/>
    <lineage>
        <taxon>Bacteria</taxon>
        <taxon>Pseudomonadati</taxon>
        <taxon>Spirochaetota</taxon>
        <taxon>Spirochaetia</taxon>
        <taxon>Brevinematales</taxon>
        <taxon>Brevinemataceae</taxon>
        <taxon>Brevinema</taxon>
    </lineage>
</organism>
<dbReference type="EMBL" id="FOKY01000001">
    <property type="protein sequence ID" value="SFB68642.1"/>
    <property type="molecule type" value="Genomic_DNA"/>
</dbReference>
<dbReference type="PANTHER" id="PTHR21666:SF286">
    <property type="entry name" value="LIPOPROTEIN NLPD"/>
    <property type="match status" value="1"/>
</dbReference>
<dbReference type="Proteomes" id="UP000240042">
    <property type="component" value="Unassembled WGS sequence"/>
</dbReference>
<reference evidence="4" key="1">
    <citation type="submission" date="2016-10" db="EMBL/GenBank/DDBJ databases">
        <authorList>
            <person name="Varghese N."/>
            <person name="Submissions S."/>
        </authorList>
    </citation>
    <scope>NUCLEOTIDE SEQUENCE [LARGE SCALE GENOMIC DNA]</scope>
    <source>
        <strain evidence="4">ATCC 43811</strain>
    </source>
</reference>
<dbReference type="CDD" id="cd12797">
    <property type="entry name" value="M23_peptidase"/>
    <property type="match status" value="1"/>
</dbReference>
<dbReference type="RefSeq" id="WP_092317364.1">
    <property type="nucleotide sequence ID" value="NZ_FOKY01000001.1"/>
</dbReference>
<dbReference type="InterPro" id="IPR050570">
    <property type="entry name" value="Cell_wall_metabolism_enzyme"/>
</dbReference>
<evidence type="ECO:0000259" key="2">
    <source>
        <dbReference type="Pfam" id="PF01551"/>
    </source>
</evidence>
<keyword evidence="4" id="KW-1185">Reference proteome</keyword>
<keyword evidence="3" id="KW-0378">Hydrolase</keyword>
<dbReference type="STRING" id="34097.SAMN02745150_00198"/>
<dbReference type="AlphaFoldDB" id="A0A1I1D2P1"/>
<accession>A0A1I1D2P1</accession>
<evidence type="ECO:0000256" key="1">
    <source>
        <dbReference type="SAM" id="Phobius"/>
    </source>
</evidence>
<dbReference type="OrthoDB" id="305469at2"/>
<sequence>MIFKKKESSNYILSQDLRFFDEQQVRKNLWLRIKRFFISIKKQIHDMGIRRLSIIVVPHTGKSTWNLQISNYIMFFLGIVFTVVMLSTMYVIANHQQSARNQVRLVVENSALEKKIGNVSQTVDSLSEYFSQFRLEVNSIINSSKDNIDSISLNDPELSVQNTSDTPREIVQLQRLQKELDVTKEKIFRVGNFMQEYERLLREIPSKYPVATRARITSRFGVRRNPFDGRGFEGHEGMDFATLPGTPIYAAADGVVTKRGVFGGYGNLLEIEHRYGFKTRYGHMQGFAAQVYQGVRVKQGQVIGYVGATGRVTGYHLHYEVWIGNNRTDPEPYAMMLR</sequence>
<keyword evidence="1" id="KW-1133">Transmembrane helix</keyword>
<dbReference type="PANTHER" id="PTHR21666">
    <property type="entry name" value="PEPTIDASE-RELATED"/>
    <property type="match status" value="1"/>
</dbReference>
<protein>
    <submittedName>
        <fullName evidence="3">Murein DD-endopeptidase MepM and murein hydrolase activator NlpD, contain LysM domain</fullName>
    </submittedName>
</protein>
<proteinExistence type="predicted"/>
<dbReference type="GO" id="GO:0004222">
    <property type="term" value="F:metalloendopeptidase activity"/>
    <property type="evidence" value="ECO:0007669"/>
    <property type="project" value="TreeGrafter"/>
</dbReference>
<feature type="transmembrane region" description="Helical" evidence="1">
    <location>
        <begin position="72"/>
        <end position="93"/>
    </location>
</feature>
<dbReference type="InterPro" id="IPR011055">
    <property type="entry name" value="Dup_hybrid_motif"/>
</dbReference>
<evidence type="ECO:0000313" key="4">
    <source>
        <dbReference type="Proteomes" id="UP000240042"/>
    </source>
</evidence>
<keyword evidence="1" id="KW-0472">Membrane</keyword>
<gene>
    <name evidence="3" type="ORF">SAMN02745150_00198</name>
</gene>
<dbReference type="Gene3D" id="2.70.70.10">
    <property type="entry name" value="Glucose Permease (Domain IIA)"/>
    <property type="match status" value="1"/>
</dbReference>
<dbReference type="SUPFAM" id="SSF51261">
    <property type="entry name" value="Duplicated hybrid motif"/>
    <property type="match status" value="1"/>
</dbReference>
<name>A0A1I1D2P1_BREAD</name>
<dbReference type="InterPro" id="IPR016047">
    <property type="entry name" value="M23ase_b-sheet_dom"/>
</dbReference>